<name>A0A4Q7TR22_9MICO</name>
<keyword evidence="6" id="KW-1185">Reference proteome</keyword>
<dbReference type="GO" id="GO:0016829">
    <property type="term" value="F:lyase activity"/>
    <property type="evidence" value="ECO:0007669"/>
    <property type="project" value="UniProtKB-KW"/>
</dbReference>
<keyword evidence="1" id="KW-0479">Metal-binding</keyword>
<dbReference type="GO" id="GO:0046872">
    <property type="term" value="F:metal ion binding"/>
    <property type="evidence" value="ECO:0007669"/>
    <property type="project" value="UniProtKB-KW"/>
</dbReference>
<dbReference type="OrthoDB" id="9785699at2"/>
<proteinExistence type="predicted"/>
<dbReference type="SMART" id="SM00729">
    <property type="entry name" value="Elp3"/>
    <property type="match status" value="1"/>
</dbReference>
<dbReference type="Gene3D" id="3.80.30.30">
    <property type="match status" value="1"/>
</dbReference>
<evidence type="ECO:0000256" key="1">
    <source>
        <dbReference type="ARBA" id="ARBA00022723"/>
    </source>
</evidence>
<dbReference type="InterPro" id="IPR007197">
    <property type="entry name" value="rSAM"/>
</dbReference>
<organism evidence="5 6">
    <name type="scientific">Leucobacter luti</name>
    <dbReference type="NCBI Taxonomy" id="340320"/>
    <lineage>
        <taxon>Bacteria</taxon>
        <taxon>Bacillati</taxon>
        <taxon>Actinomycetota</taxon>
        <taxon>Actinomycetes</taxon>
        <taxon>Micrococcales</taxon>
        <taxon>Microbacteriaceae</taxon>
        <taxon>Leucobacter</taxon>
    </lineage>
</organism>
<feature type="domain" description="Radical SAM core" evidence="4">
    <location>
        <begin position="66"/>
        <end position="316"/>
    </location>
</feature>
<keyword evidence="2" id="KW-0408">Iron</keyword>
<dbReference type="CDD" id="cd01335">
    <property type="entry name" value="Radical_SAM"/>
    <property type="match status" value="1"/>
</dbReference>
<dbReference type="InterPro" id="IPR040086">
    <property type="entry name" value="MJ0683-like"/>
</dbReference>
<dbReference type="AlphaFoldDB" id="A0A4Q7TR22"/>
<keyword evidence="3" id="KW-0411">Iron-sulfur</keyword>
<dbReference type="NCBIfam" id="NF038135">
    <property type="entry name" value="rSAM_Rv2578c"/>
    <property type="match status" value="1"/>
</dbReference>
<dbReference type="Proteomes" id="UP000291832">
    <property type="component" value="Unassembled WGS sequence"/>
</dbReference>
<dbReference type="SFLD" id="SFLDG01084">
    <property type="entry name" value="Uncharacterised_Radical_SAM_Su"/>
    <property type="match status" value="1"/>
</dbReference>
<reference evidence="5 6" key="1">
    <citation type="journal article" date="2015" name="Stand. Genomic Sci.">
        <title>Genomic Encyclopedia of Bacterial and Archaeal Type Strains, Phase III: the genomes of soil and plant-associated and newly described type strains.</title>
        <authorList>
            <person name="Whitman W.B."/>
            <person name="Woyke T."/>
            <person name="Klenk H.P."/>
            <person name="Zhou Y."/>
            <person name="Lilburn T.G."/>
            <person name="Beck B.J."/>
            <person name="De Vos P."/>
            <person name="Vandamme P."/>
            <person name="Eisen J.A."/>
            <person name="Garrity G."/>
            <person name="Hugenholtz P."/>
            <person name="Kyrpides N.C."/>
        </authorList>
    </citation>
    <scope>NUCLEOTIDE SEQUENCE [LARGE SCALE GENOMIC DNA]</scope>
    <source>
        <strain evidence="5 6">RF6</strain>
    </source>
</reference>
<dbReference type="RefSeq" id="WP_130454538.1">
    <property type="nucleotide sequence ID" value="NZ_QYAG01000002.1"/>
</dbReference>
<dbReference type="PROSITE" id="PS51918">
    <property type="entry name" value="RADICAL_SAM"/>
    <property type="match status" value="1"/>
</dbReference>
<evidence type="ECO:0000313" key="5">
    <source>
        <dbReference type="EMBL" id="RZT62657.1"/>
    </source>
</evidence>
<dbReference type="SUPFAM" id="SSF102114">
    <property type="entry name" value="Radical SAM enzymes"/>
    <property type="match status" value="1"/>
</dbReference>
<dbReference type="InterPro" id="IPR058240">
    <property type="entry name" value="rSAM_sf"/>
</dbReference>
<protein>
    <submittedName>
        <fullName evidence="5">DNA repair photolyase</fullName>
    </submittedName>
</protein>
<accession>A0A4Q7TR22</accession>
<evidence type="ECO:0000256" key="3">
    <source>
        <dbReference type="ARBA" id="ARBA00023014"/>
    </source>
</evidence>
<dbReference type="SFLD" id="SFLDS00029">
    <property type="entry name" value="Radical_SAM"/>
    <property type="match status" value="1"/>
</dbReference>
<dbReference type="EMBL" id="SHKI01000006">
    <property type="protein sequence ID" value="RZT62657.1"/>
    <property type="molecule type" value="Genomic_DNA"/>
</dbReference>
<evidence type="ECO:0000256" key="2">
    <source>
        <dbReference type="ARBA" id="ARBA00023004"/>
    </source>
</evidence>
<comment type="caution">
    <text evidence="5">The sequence shown here is derived from an EMBL/GenBank/DDBJ whole genome shotgun (WGS) entry which is preliminary data.</text>
</comment>
<keyword evidence="5" id="KW-0456">Lyase</keyword>
<dbReference type="InterPro" id="IPR006638">
    <property type="entry name" value="Elp3/MiaA/NifB-like_rSAM"/>
</dbReference>
<dbReference type="PANTHER" id="PTHR43432:SF3">
    <property type="entry name" value="SLR0285 PROTEIN"/>
    <property type="match status" value="1"/>
</dbReference>
<gene>
    <name evidence="5" type="ORF">EV139_2355</name>
</gene>
<dbReference type="PANTHER" id="PTHR43432">
    <property type="entry name" value="SLR0285 PROTEIN"/>
    <property type="match status" value="1"/>
</dbReference>
<dbReference type="GO" id="GO:0051536">
    <property type="term" value="F:iron-sulfur cluster binding"/>
    <property type="evidence" value="ECO:0007669"/>
    <property type="project" value="UniProtKB-KW"/>
</dbReference>
<sequence>MRWNEQRVATSPAGASAAAPALPGLELPELAAMPGHLRSVRAPEFAGMVFHEVLAKSALNRVPGESSMPFSWTINPYRGCSHACVYCFARGSHRYLDFDTGRDFDSQIVVKVNVAEVLSRELARPAWARNTVALGTNTDPYQRAEGRYRLMPGVIGALARSGTPLSILTKGTLLRRDLPALSEAAERVPVSLALSIAIGDPALQQSVEPGTPSTRARLDTVAAARAAGLPVDVFIMPVLPRLTDSAAQLTALLSDIHEAGARSVMYGPLHLRSHVKPWFFEWLEHSHPELVPEYRRLYPGSASRAPQAYRMELAGRIRPLLRRFGLERPAGRATPAAVPAAAEGVVPGVPAPTLF</sequence>
<dbReference type="Pfam" id="PF04055">
    <property type="entry name" value="Radical_SAM"/>
    <property type="match status" value="1"/>
</dbReference>
<evidence type="ECO:0000259" key="4">
    <source>
        <dbReference type="PROSITE" id="PS51918"/>
    </source>
</evidence>
<evidence type="ECO:0000313" key="6">
    <source>
        <dbReference type="Proteomes" id="UP000291832"/>
    </source>
</evidence>